<proteinExistence type="predicted"/>
<dbReference type="EMBL" id="JBGBPQ010000022">
    <property type="protein sequence ID" value="KAL1503322.1"/>
    <property type="molecule type" value="Genomic_DNA"/>
</dbReference>
<reference evidence="1 2" key="1">
    <citation type="journal article" date="2024" name="Science">
        <title>Giant polyketide synthase enzymes in the biosynthesis of giant marine polyether toxins.</title>
        <authorList>
            <person name="Fallon T.R."/>
            <person name="Shende V.V."/>
            <person name="Wierzbicki I.H."/>
            <person name="Pendleton A.L."/>
            <person name="Watervoot N.F."/>
            <person name="Auber R.P."/>
            <person name="Gonzalez D.J."/>
            <person name="Wisecaver J.H."/>
            <person name="Moore B.S."/>
        </authorList>
    </citation>
    <scope>NUCLEOTIDE SEQUENCE [LARGE SCALE GENOMIC DNA]</scope>
    <source>
        <strain evidence="1 2">12B1</strain>
    </source>
</reference>
<dbReference type="Pfam" id="PF10294">
    <property type="entry name" value="Methyltransf_16"/>
    <property type="match status" value="1"/>
</dbReference>
<organism evidence="1 2">
    <name type="scientific">Prymnesium parvum</name>
    <name type="common">Toxic golden alga</name>
    <dbReference type="NCBI Taxonomy" id="97485"/>
    <lineage>
        <taxon>Eukaryota</taxon>
        <taxon>Haptista</taxon>
        <taxon>Haptophyta</taxon>
        <taxon>Prymnesiophyceae</taxon>
        <taxon>Prymnesiales</taxon>
        <taxon>Prymnesiaceae</taxon>
        <taxon>Prymnesium</taxon>
    </lineage>
</organism>
<name>A0AB34IME7_PRYPA</name>
<evidence type="ECO:0008006" key="3">
    <source>
        <dbReference type="Google" id="ProtNLM"/>
    </source>
</evidence>
<dbReference type="PANTHER" id="PTHR14614">
    <property type="entry name" value="HEPATOCELLULAR CARCINOMA-ASSOCIATED ANTIGEN"/>
    <property type="match status" value="1"/>
</dbReference>
<dbReference type="AlphaFoldDB" id="A0AB34IME7"/>
<sequence length="314" mass="34490">MREVWQQLYLQKAPPHVVCSEFMATAGWRSVETQDTLAHVVASAELAPRYRQRVLKPLIGALQEDQSTELSERLLELYMEGLSGQVEDPRDEWSVRTFVLHDRTALRIRAGETVGGGTETGCVLWDAAKALSAWMLPRAAAFDGLHVVELGAGPGLAGLCLALASSARVTLTDCVPATLDNLTHNAAMLPEDARTRVRVSSLDWLEVMAQPGMARELMADVVVAADVVYEPSLVPPLLATIRELLCRRTARAIVAAEERGAAWGVFLKALHDERLSITDHSEDARACLHAQDCVFWCAPESIDRIHLLEVRLPS</sequence>
<dbReference type="InterPro" id="IPR019410">
    <property type="entry name" value="Methyltransf_16"/>
</dbReference>
<comment type="caution">
    <text evidence="1">The sequence shown here is derived from an EMBL/GenBank/DDBJ whole genome shotgun (WGS) entry which is preliminary data.</text>
</comment>
<dbReference type="InterPro" id="IPR029063">
    <property type="entry name" value="SAM-dependent_MTases_sf"/>
</dbReference>
<dbReference type="Proteomes" id="UP001515480">
    <property type="component" value="Unassembled WGS sequence"/>
</dbReference>
<keyword evidence="2" id="KW-1185">Reference proteome</keyword>
<dbReference type="GO" id="GO:0032991">
    <property type="term" value="C:protein-containing complex"/>
    <property type="evidence" value="ECO:0007669"/>
    <property type="project" value="TreeGrafter"/>
</dbReference>
<dbReference type="SUPFAM" id="SSF53335">
    <property type="entry name" value="S-adenosyl-L-methionine-dependent methyltransferases"/>
    <property type="match status" value="1"/>
</dbReference>
<accession>A0AB34IME7</accession>
<gene>
    <name evidence="1" type="ORF">AB1Y20_011374</name>
</gene>
<dbReference type="Gene3D" id="3.40.50.150">
    <property type="entry name" value="Vaccinia Virus protein VP39"/>
    <property type="match status" value="1"/>
</dbReference>
<evidence type="ECO:0000313" key="1">
    <source>
        <dbReference type="EMBL" id="KAL1503322.1"/>
    </source>
</evidence>
<evidence type="ECO:0000313" key="2">
    <source>
        <dbReference type="Proteomes" id="UP001515480"/>
    </source>
</evidence>
<protein>
    <recommendedName>
        <fullName evidence="3">Calmodulin-lysine N-methyltransferase</fullName>
    </recommendedName>
</protein>
<dbReference type="PANTHER" id="PTHR14614:SF130">
    <property type="entry name" value="PROTEIN-LYSINE N-METHYLTRANSFERASE EEF2KMT"/>
    <property type="match status" value="1"/>
</dbReference>